<sequence>MHFRSAGDTRYIAFIRNEIFEEVQISADWIRENKARTSKQDWRLLALHIRNVQPMVSRHDTATTCGVHSLSCSFSLS</sequence>
<protein>
    <submittedName>
        <fullName evidence="1">Uncharacterized protein</fullName>
    </submittedName>
</protein>
<keyword evidence="2" id="KW-1185">Reference proteome</keyword>
<dbReference type="Proteomes" id="UP001176961">
    <property type="component" value="Unassembled WGS sequence"/>
</dbReference>
<dbReference type="EMBL" id="CATQJL010000316">
    <property type="protein sequence ID" value="CAJ0606620.1"/>
    <property type="molecule type" value="Genomic_DNA"/>
</dbReference>
<organism evidence="1 2">
    <name type="scientific">Cylicocyclus nassatus</name>
    <name type="common">Nematode worm</name>
    <dbReference type="NCBI Taxonomy" id="53992"/>
    <lineage>
        <taxon>Eukaryota</taxon>
        <taxon>Metazoa</taxon>
        <taxon>Ecdysozoa</taxon>
        <taxon>Nematoda</taxon>
        <taxon>Chromadorea</taxon>
        <taxon>Rhabditida</taxon>
        <taxon>Rhabditina</taxon>
        <taxon>Rhabditomorpha</taxon>
        <taxon>Strongyloidea</taxon>
        <taxon>Strongylidae</taxon>
        <taxon>Cylicocyclus</taxon>
    </lineage>
</organism>
<reference evidence="1" key="1">
    <citation type="submission" date="2023-07" db="EMBL/GenBank/DDBJ databases">
        <authorList>
            <consortium name="CYATHOMIX"/>
        </authorList>
    </citation>
    <scope>NUCLEOTIDE SEQUENCE</scope>
    <source>
        <strain evidence="1">N/A</strain>
    </source>
</reference>
<evidence type="ECO:0000313" key="1">
    <source>
        <dbReference type="EMBL" id="CAJ0606620.1"/>
    </source>
</evidence>
<evidence type="ECO:0000313" key="2">
    <source>
        <dbReference type="Proteomes" id="UP001176961"/>
    </source>
</evidence>
<proteinExistence type="predicted"/>
<name>A0AA36MDN2_CYLNA</name>
<dbReference type="AlphaFoldDB" id="A0AA36MDN2"/>
<gene>
    <name evidence="1" type="ORF">CYNAS_LOCUS18603</name>
</gene>
<comment type="caution">
    <text evidence="1">The sequence shown here is derived from an EMBL/GenBank/DDBJ whole genome shotgun (WGS) entry which is preliminary data.</text>
</comment>
<accession>A0AA36MDN2</accession>